<dbReference type="PANTHER" id="PTHR37309">
    <property type="entry name" value="SLR0284 PROTEIN"/>
    <property type="match status" value="1"/>
</dbReference>
<dbReference type="Proteomes" id="UP000239735">
    <property type="component" value="Unassembled WGS sequence"/>
</dbReference>
<dbReference type="AlphaFoldDB" id="A0A2N9LLH2"/>
<gene>
    <name evidence="2" type="ORF">SBA5_410015</name>
</gene>
<evidence type="ECO:0000256" key="1">
    <source>
        <dbReference type="SAM" id="Phobius"/>
    </source>
</evidence>
<evidence type="ECO:0000313" key="3">
    <source>
        <dbReference type="Proteomes" id="UP000239735"/>
    </source>
</evidence>
<evidence type="ECO:0000313" key="2">
    <source>
        <dbReference type="EMBL" id="SPE23973.1"/>
    </source>
</evidence>
<dbReference type="PANTHER" id="PTHR37309:SF1">
    <property type="entry name" value="SLR0284 PROTEIN"/>
    <property type="match status" value="1"/>
</dbReference>
<keyword evidence="1" id="KW-0812">Transmembrane</keyword>
<keyword evidence="1" id="KW-1133">Transmembrane helix</keyword>
<dbReference type="EMBL" id="OKRB01000099">
    <property type="protein sequence ID" value="SPE23973.1"/>
    <property type="molecule type" value="Genomic_DNA"/>
</dbReference>
<accession>A0A2N9LLH2</accession>
<feature type="transmembrane region" description="Helical" evidence="1">
    <location>
        <begin position="92"/>
        <end position="110"/>
    </location>
</feature>
<sequence>MRLLLHWILSAIALLVVSHLVPGFQVAGLVPALIAAVVIGLLNATVGLFLKIITFPLSILTLGIFLLVINGVMILLASSLVPGFHVHGLGPAFWGAVVLALLGMLIRAVVRDA</sequence>
<reference evidence="3" key="1">
    <citation type="submission" date="2018-02" db="EMBL/GenBank/DDBJ databases">
        <authorList>
            <person name="Hausmann B."/>
        </authorList>
    </citation>
    <scope>NUCLEOTIDE SEQUENCE [LARGE SCALE GENOMIC DNA]</scope>
    <source>
        <strain evidence="3">Peat soil MAG SbA5</strain>
    </source>
</reference>
<feature type="transmembrane region" description="Helical" evidence="1">
    <location>
        <begin position="28"/>
        <end position="50"/>
    </location>
</feature>
<proteinExistence type="predicted"/>
<feature type="transmembrane region" description="Helical" evidence="1">
    <location>
        <begin position="57"/>
        <end position="80"/>
    </location>
</feature>
<protein>
    <submittedName>
        <fullName evidence="2">Putative membrane protein</fullName>
    </submittedName>
</protein>
<dbReference type="Pfam" id="PF04020">
    <property type="entry name" value="Phage_holin_4_2"/>
    <property type="match status" value="1"/>
</dbReference>
<dbReference type="InterPro" id="IPR007165">
    <property type="entry name" value="Phage_holin_4_2"/>
</dbReference>
<keyword evidence="1" id="KW-0472">Membrane</keyword>
<name>A0A2N9LLH2_9BACT</name>
<dbReference type="OrthoDB" id="7205479at2"/>
<organism evidence="2 3">
    <name type="scientific">Candidatus Sulfuritelmatomonas gaucii</name>
    <dbReference type="NCBI Taxonomy" id="2043161"/>
    <lineage>
        <taxon>Bacteria</taxon>
        <taxon>Pseudomonadati</taxon>
        <taxon>Acidobacteriota</taxon>
        <taxon>Terriglobia</taxon>
        <taxon>Terriglobales</taxon>
        <taxon>Acidobacteriaceae</taxon>
        <taxon>Candidatus Sulfuritelmatomonas</taxon>
    </lineage>
</organism>